<proteinExistence type="predicted"/>
<evidence type="ECO:0000313" key="1">
    <source>
        <dbReference type="EMBL" id="KKN63265.1"/>
    </source>
</evidence>
<accession>A0A0F9S395</accession>
<comment type="caution">
    <text evidence="1">The sequence shown here is derived from an EMBL/GenBank/DDBJ whole genome shotgun (WGS) entry which is preliminary data.</text>
</comment>
<dbReference type="AlphaFoldDB" id="A0A0F9S395"/>
<dbReference type="EMBL" id="LAZR01000596">
    <property type="protein sequence ID" value="KKN63265.1"/>
    <property type="molecule type" value="Genomic_DNA"/>
</dbReference>
<organism evidence="1">
    <name type="scientific">marine sediment metagenome</name>
    <dbReference type="NCBI Taxonomy" id="412755"/>
    <lineage>
        <taxon>unclassified sequences</taxon>
        <taxon>metagenomes</taxon>
        <taxon>ecological metagenomes</taxon>
    </lineage>
</organism>
<sequence>MISPFEGGSEIKVYGVTLYVPPPPPIHEIQGSHLPEKDQKWQRTELPQIAARDIEIFSGEKYNQSDMLEWETARREEYIMQTGVDPWSLDQNGNPKVVPGIAADPAFFFEALNNFRRQELDCCNIWDFSEKGGHWVMIKGEPIWLTPFHYFYCNWWRLDTGYPEWRWTDSQRFYYWQGIFEHERILGMTEVSKRSDGKSFRAGSVAYQVTAYTKNCQSGIQSKTDDDAEIMYKKKIAEPYKDLPDFLIPINANPSNPISGMNFHAPARRGKHASGVHRVMQRTALRSNLDYRSSVENAYDGTTINGVLIRDEEGKCKDVNVSMRNQVTVDCVWRDGRKRGNIYSTTTVEEMSKGGKYFQKLWETSNPNDPKNINEMGETTSRLRRIFFPAYLTEFCDEYGYPDEKRARREQGFRRKQLAGNPSELLKYKLQNPWNEKELFMATGASCQYNLEVLRDREAIVNDEDYDGYRIGTFYPEHGNIGDNIKWEDDKLNGRWHVSYFFEDYEKYANKVRKIDRGIGSDGKTRYTYHPLNDPNFAAGFDPTKTHANEEKRRSCAGGAIEMKPNFWEPELAPNFVADYVWQPDDPEQAYIDFLYGCWYYGCRFLPESNLGINHIVKAKGCLDFIMPRPEKSYPSEESRKQAAEMGVPASGVSNDLLLKNSKTWMHKYAHKLNLPRIIADSIDFDPQFRTKYDLEVAKQLALMSAEKQNVDRSDKTVDLKELFNFSVN</sequence>
<reference evidence="1" key="1">
    <citation type="journal article" date="2015" name="Nature">
        <title>Complex archaea that bridge the gap between prokaryotes and eukaryotes.</title>
        <authorList>
            <person name="Spang A."/>
            <person name="Saw J.H."/>
            <person name="Jorgensen S.L."/>
            <person name="Zaremba-Niedzwiedzka K."/>
            <person name="Martijn J."/>
            <person name="Lind A.E."/>
            <person name="van Eijk R."/>
            <person name="Schleper C."/>
            <person name="Guy L."/>
            <person name="Ettema T.J."/>
        </authorList>
    </citation>
    <scope>NUCLEOTIDE SEQUENCE</scope>
</reference>
<gene>
    <name evidence="1" type="ORF">LCGC14_0503830</name>
</gene>
<protein>
    <submittedName>
        <fullName evidence="1">Uncharacterized protein</fullName>
    </submittedName>
</protein>
<name>A0A0F9S395_9ZZZZ</name>